<evidence type="ECO:0000313" key="1">
    <source>
        <dbReference type="EnsemblProtists" id="EOD25326"/>
    </source>
</evidence>
<name>A0A0D3JP91_EMIH1</name>
<keyword evidence="2" id="KW-1185">Reference proteome</keyword>
<dbReference type="eggNOG" id="ENOG502S662">
    <property type="taxonomic scope" value="Eukaryota"/>
</dbReference>
<sequence length="383" mass="43191">MFAMREPIAPPATIRPGKNPCWAKGKNTRCLPAFLLLGVAQTGVRDLYARISASADIAAIPFGTGWFFTQPEVKWQKYMDITSRFAQAFPNKLLGQAVADGFDIVWQQQSRLATPFLNTMAEARQRCLRQKKEALGVCMGRSMPHARKLDAMQGEFNGVPFVGQGEPVRTFSVPQLVRVGYADSPAPSLIVMLRLPWVRMHSAYWSGQQYRQRYNSSAKGEAAWVDASVNSFLQCEKKFGVERCALSFESLSSENEAAFGHCDQLIRGLYSVFLPRWRQDHPRLLALRAEQYYSRPREVLQSVFSFLNLKTDDEAAWSRLLAGAVAASPDREARKPPMLGATLAKLAAFYAPSLKELVGQLSDQPDARRWYQWMRYGIEEVYS</sequence>
<dbReference type="RefSeq" id="XP_005777755.1">
    <property type="nucleotide sequence ID" value="XM_005777698.1"/>
</dbReference>
<dbReference type="PaxDb" id="2903-EOD25326"/>
<dbReference type="EnsemblProtists" id="EOD25326">
    <property type="protein sequence ID" value="EOD25326"/>
    <property type="gene ID" value="EMIHUDRAFT_237861"/>
</dbReference>
<dbReference type="STRING" id="2903.R1EQQ8"/>
<accession>A0A0D3JP91</accession>
<dbReference type="Proteomes" id="UP000013827">
    <property type="component" value="Unassembled WGS sequence"/>
</dbReference>
<proteinExistence type="predicted"/>
<evidence type="ECO:0000313" key="2">
    <source>
        <dbReference type="Proteomes" id="UP000013827"/>
    </source>
</evidence>
<evidence type="ECO:0008006" key="3">
    <source>
        <dbReference type="Google" id="ProtNLM"/>
    </source>
</evidence>
<dbReference type="AlphaFoldDB" id="A0A0D3JP91"/>
<dbReference type="GO" id="GO:0019319">
    <property type="term" value="P:hexose biosynthetic process"/>
    <property type="evidence" value="ECO:0007669"/>
    <property type="project" value="TreeGrafter"/>
</dbReference>
<dbReference type="HOGENOM" id="CLU_695272_0_0_1"/>
<organism evidence="1 2">
    <name type="scientific">Emiliania huxleyi (strain CCMP1516)</name>
    <dbReference type="NCBI Taxonomy" id="280463"/>
    <lineage>
        <taxon>Eukaryota</taxon>
        <taxon>Haptista</taxon>
        <taxon>Haptophyta</taxon>
        <taxon>Prymnesiophyceae</taxon>
        <taxon>Isochrysidales</taxon>
        <taxon>Noelaerhabdaceae</taxon>
        <taxon>Emiliania</taxon>
    </lineage>
</organism>
<protein>
    <recommendedName>
        <fullName evidence="3">Sulfotransferase domain-containing protein</fullName>
    </recommendedName>
</protein>
<dbReference type="InterPro" id="IPR052654">
    <property type="entry name" value="CS_Sulfotransferase"/>
</dbReference>
<dbReference type="SUPFAM" id="SSF52540">
    <property type="entry name" value="P-loop containing nucleoside triphosphate hydrolases"/>
    <property type="match status" value="1"/>
</dbReference>
<dbReference type="Gene3D" id="3.40.50.300">
    <property type="entry name" value="P-loop containing nucleotide triphosphate hydrolases"/>
    <property type="match status" value="1"/>
</dbReference>
<dbReference type="InterPro" id="IPR027417">
    <property type="entry name" value="P-loop_NTPase"/>
</dbReference>
<dbReference type="GO" id="GO:0050659">
    <property type="term" value="F:N-acetylgalactosamine 4-sulfate 6-O-sulfotransferase activity"/>
    <property type="evidence" value="ECO:0007669"/>
    <property type="project" value="TreeGrafter"/>
</dbReference>
<dbReference type="KEGG" id="ehx:EMIHUDRAFT_237861"/>
<reference evidence="2" key="1">
    <citation type="journal article" date="2013" name="Nature">
        <title>Pan genome of the phytoplankton Emiliania underpins its global distribution.</title>
        <authorList>
            <person name="Read B.A."/>
            <person name="Kegel J."/>
            <person name="Klute M.J."/>
            <person name="Kuo A."/>
            <person name="Lefebvre S.C."/>
            <person name="Maumus F."/>
            <person name="Mayer C."/>
            <person name="Miller J."/>
            <person name="Monier A."/>
            <person name="Salamov A."/>
            <person name="Young J."/>
            <person name="Aguilar M."/>
            <person name="Claverie J.M."/>
            <person name="Frickenhaus S."/>
            <person name="Gonzalez K."/>
            <person name="Herman E.K."/>
            <person name="Lin Y.C."/>
            <person name="Napier J."/>
            <person name="Ogata H."/>
            <person name="Sarno A.F."/>
            <person name="Shmutz J."/>
            <person name="Schroeder D."/>
            <person name="de Vargas C."/>
            <person name="Verret F."/>
            <person name="von Dassow P."/>
            <person name="Valentin K."/>
            <person name="Van de Peer Y."/>
            <person name="Wheeler G."/>
            <person name="Dacks J.B."/>
            <person name="Delwiche C.F."/>
            <person name="Dyhrman S.T."/>
            <person name="Glockner G."/>
            <person name="John U."/>
            <person name="Richards T."/>
            <person name="Worden A.Z."/>
            <person name="Zhang X."/>
            <person name="Grigoriev I.V."/>
            <person name="Allen A.E."/>
            <person name="Bidle K."/>
            <person name="Borodovsky M."/>
            <person name="Bowler C."/>
            <person name="Brownlee C."/>
            <person name="Cock J.M."/>
            <person name="Elias M."/>
            <person name="Gladyshev V.N."/>
            <person name="Groth M."/>
            <person name="Guda C."/>
            <person name="Hadaegh A."/>
            <person name="Iglesias-Rodriguez M.D."/>
            <person name="Jenkins J."/>
            <person name="Jones B.M."/>
            <person name="Lawson T."/>
            <person name="Leese F."/>
            <person name="Lindquist E."/>
            <person name="Lobanov A."/>
            <person name="Lomsadze A."/>
            <person name="Malik S.B."/>
            <person name="Marsh M.E."/>
            <person name="Mackinder L."/>
            <person name="Mock T."/>
            <person name="Mueller-Roeber B."/>
            <person name="Pagarete A."/>
            <person name="Parker M."/>
            <person name="Probert I."/>
            <person name="Quesneville H."/>
            <person name="Raines C."/>
            <person name="Rensing S.A."/>
            <person name="Riano-Pachon D.M."/>
            <person name="Richier S."/>
            <person name="Rokitta S."/>
            <person name="Shiraiwa Y."/>
            <person name="Soanes D.M."/>
            <person name="van der Giezen M."/>
            <person name="Wahlund T.M."/>
            <person name="Williams B."/>
            <person name="Wilson W."/>
            <person name="Wolfe G."/>
            <person name="Wurch L.L."/>
        </authorList>
    </citation>
    <scope>NUCLEOTIDE SEQUENCE</scope>
</reference>
<dbReference type="GeneID" id="17270871"/>
<dbReference type="PANTHER" id="PTHR15723">
    <property type="entry name" value="CARBOHYDRATE SULFOTRANSFERASE 15"/>
    <property type="match status" value="1"/>
</dbReference>
<dbReference type="PANTHER" id="PTHR15723:SF0">
    <property type="entry name" value="CARBOHYDRATE SULFOTRANSFERASE 15"/>
    <property type="match status" value="1"/>
</dbReference>
<reference evidence="1" key="2">
    <citation type="submission" date="2024-10" db="UniProtKB">
        <authorList>
            <consortium name="EnsemblProtists"/>
        </authorList>
    </citation>
    <scope>IDENTIFICATION</scope>
</reference>